<dbReference type="Proteomes" id="UP000249799">
    <property type="component" value="Chromosome"/>
</dbReference>
<name>A0A2Z4FPZ4_9DELT</name>
<sequence length="464" mass="50575">MSILNLYRTEFMSNYRRIESFRAFKPIFLACLLALLMPLGCSSDSNESRSDSGIQPQQDAAEDARDAQPDSEQAQDGHSDADSSEEPSDADSSNHDASNSDTGDVWSPPLDCPSDTPGFAITRVDGDLEDGAPLVVCGAGFGAQGPEAVFFENFESGTAGEDVTESSPVRGKWLSPSGRYIDDAARSGALSLLVADAQEAGGRGVGAVMGFPDESGDFGLMHFDQFFVSWAERDLGDFPGNDSSPTEFSSDSSAKDVWVMYGTRGDNYDYSCSQGECNGNDIVLATHTGGGAFKMDGNTTQSNWWMGDFWAFQQWNMMSVYLAVNQQAPYVDIDAGVFEHFSADKPMHREEYGGPIMRQELDQIPPVWDRIKFGAWYRQAGDVRRIMDDLYVSVGEGAPARVEIANAQNIEDATRIAISVVDQWSDTRLDVTLNLGGFDPAQQDLYLFVVDANNQRSSGYALGE</sequence>
<gene>
    <name evidence="2" type="ORF">DN745_17535</name>
</gene>
<evidence type="ECO:0000313" key="2">
    <source>
        <dbReference type="EMBL" id="AWV91033.1"/>
    </source>
</evidence>
<proteinExistence type="predicted"/>
<dbReference type="AlphaFoldDB" id="A0A2Z4FPZ4"/>
<dbReference type="OrthoDB" id="5485528at2"/>
<accession>A0A2Z4FPZ4</accession>
<evidence type="ECO:0000256" key="1">
    <source>
        <dbReference type="SAM" id="MobiDB-lite"/>
    </source>
</evidence>
<evidence type="ECO:0000313" key="3">
    <source>
        <dbReference type="Proteomes" id="UP000249799"/>
    </source>
</evidence>
<organism evidence="2 3">
    <name type="scientific">Bradymonas sediminis</name>
    <dbReference type="NCBI Taxonomy" id="1548548"/>
    <lineage>
        <taxon>Bacteria</taxon>
        <taxon>Deltaproteobacteria</taxon>
        <taxon>Bradymonadales</taxon>
        <taxon>Bradymonadaceae</taxon>
        <taxon>Bradymonas</taxon>
    </lineage>
</organism>
<feature type="compositionally biased region" description="Low complexity" evidence="1">
    <location>
        <begin position="44"/>
        <end position="59"/>
    </location>
</feature>
<protein>
    <submittedName>
        <fullName evidence="2">Uncharacterized protein</fullName>
    </submittedName>
</protein>
<dbReference type="EMBL" id="CP030032">
    <property type="protein sequence ID" value="AWV91033.1"/>
    <property type="molecule type" value="Genomic_DNA"/>
</dbReference>
<reference evidence="2 3" key="1">
    <citation type="submission" date="2018-06" db="EMBL/GenBank/DDBJ databases">
        <title>Lujinxingia sediminis gen. nov. sp. nov., a new facultative anaerobic member of the class Deltaproteobacteria, and proposal of Lujinxingaceae fam. nov.</title>
        <authorList>
            <person name="Guo L.-Y."/>
            <person name="Li C.-M."/>
            <person name="Wang S."/>
            <person name="Du Z.-J."/>
        </authorList>
    </citation>
    <scope>NUCLEOTIDE SEQUENCE [LARGE SCALE GENOMIC DNA]</scope>
    <source>
        <strain evidence="2 3">FA350</strain>
    </source>
</reference>
<dbReference type="KEGG" id="bsed:DN745_17535"/>
<keyword evidence="3" id="KW-1185">Reference proteome</keyword>
<feature type="region of interest" description="Disordered" evidence="1">
    <location>
        <begin position="44"/>
        <end position="118"/>
    </location>
</feature>